<comment type="caution">
    <text evidence="1">The sequence shown here is derived from an EMBL/GenBank/DDBJ whole genome shotgun (WGS) entry which is preliminary data.</text>
</comment>
<proteinExistence type="predicted"/>
<dbReference type="EMBL" id="JBFOLJ010000003">
    <property type="protein sequence ID" value="KAL2548524.1"/>
    <property type="molecule type" value="Genomic_DNA"/>
</dbReference>
<keyword evidence="2" id="KW-1185">Reference proteome</keyword>
<gene>
    <name evidence="1" type="ORF">Fot_10054</name>
</gene>
<accession>A0ABD1WFQ8</accession>
<organism evidence="1 2">
    <name type="scientific">Forsythia ovata</name>
    <dbReference type="NCBI Taxonomy" id="205694"/>
    <lineage>
        <taxon>Eukaryota</taxon>
        <taxon>Viridiplantae</taxon>
        <taxon>Streptophyta</taxon>
        <taxon>Embryophyta</taxon>
        <taxon>Tracheophyta</taxon>
        <taxon>Spermatophyta</taxon>
        <taxon>Magnoliopsida</taxon>
        <taxon>eudicotyledons</taxon>
        <taxon>Gunneridae</taxon>
        <taxon>Pentapetalae</taxon>
        <taxon>asterids</taxon>
        <taxon>lamiids</taxon>
        <taxon>Lamiales</taxon>
        <taxon>Oleaceae</taxon>
        <taxon>Forsythieae</taxon>
        <taxon>Forsythia</taxon>
    </lineage>
</organism>
<dbReference type="Proteomes" id="UP001604277">
    <property type="component" value="Unassembled WGS sequence"/>
</dbReference>
<name>A0ABD1WFQ8_9LAMI</name>
<evidence type="ECO:0000313" key="1">
    <source>
        <dbReference type="EMBL" id="KAL2548524.1"/>
    </source>
</evidence>
<reference evidence="2" key="1">
    <citation type="submission" date="2024-07" db="EMBL/GenBank/DDBJ databases">
        <title>Two chromosome-level genome assemblies of Korean endemic species Abeliophyllum distichum and Forsythia ovata (Oleaceae).</title>
        <authorList>
            <person name="Jang H."/>
        </authorList>
    </citation>
    <scope>NUCLEOTIDE SEQUENCE [LARGE SCALE GENOMIC DNA]</scope>
</reference>
<evidence type="ECO:0000313" key="2">
    <source>
        <dbReference type="Proteomes" id="UP001604277"/>
    </source>
</evidence>
<protein>
    <submittedName>
        <fullName evidence="1">Uncharacterized protein</fullName>
    </submittedName>
</protein>
<sequence>MDCFLYFGSTEKEQNSVNGVKEVAKKDFIHNRHKIPRSKRMTFADLSTNKGGIVKYLFQQYGEEKSPHFCLMESDDGNNRLYQKIVETSAVETFGRSSKQCRILPQHIEDEHVVYVKFANMDLFGASSEPQEKKKQKQEESMYLDDHITTFDSHNVDTNNYSFSDSTSSASK</sequence>
<dbReference type="AlphaFoldDB" id="A0ABD1WFQ8"/>